<dbReference type="InterPro" id="IPR029184">
    <property type="entry name" value="Sas4_dom"/>
</dbReference>
<evidence type="ECO:0000259" key="2">
    <source>
        <dbReference type="Pfam" id="PF15460"/>
    </source>
</evidence>
<dbReference type="STRING" id="45286.A0A109UXM6"/>
<dbReference type="GO" id="GO:0004402">
    <property type="term" value="F:histone acetyltransferase activity"/>
    <property type="evidence" value="ECO:0007669"/>
    <property type="project" value="TreeGrafter"/>
</dbReference>
<name>A0A109UXM6_9SACH</name>
<protein>
    <submittedName>
        <fullName evidence="3">HBR126Cp</fullName>
    </submittedName>
</protein>
<evidence type="ECO:0000256" key="1">
    <source>
        <dbReference type="SAM" id="MobiDB-lite"/>
    </source>
</evidence>
<dbReference type="PANTHER" id="PTHR38422:SF1">
    <property type="entry name" value="SOMETHING ABOUT SILENCING PROTEIN 4"/>
    <property type="match status" value="1"/>
</dbReference>
<evidence type="ECO:0000313" key="4">
    <source>
        <dbReference type="Proteomes" id="UP000243052"/>
    </source>
</evidence>
<dbReference type="GeneID" id="28722479"/>
<dbReference type="GO" id="GO:0033255">
    <property type="term" value="C:SAS acetyltransferase complex"/>
    <property type="evidence" value="ECO:0007669"/>
    <property type="project" value="InterPro"/>
</dbReference>
<feature type="region of interest" description="Disordered" evidence="1">
    <location>
        <begin position="1"/>
        <end position="24"/>
    </location>
</feature>
<feature type="domain" description="Something about silencing protein 4" evidence="2">
    <location>
        <begin position="95"/>
        <end position="184"/>
    </location>
</feature>
<proteinExistence type="predicted"/>
<dbReference type="AlphaFoldDB" id="A0A109UXM6"/>
<dbReference type="OrthoDB" id="1938992at2759"/>
<reference evidence="3 4" key="1">
    <citation type="submission" date="2016-01" db="EMBL/GenBank/DDBJ databases">
        <title>Genome sequence of the yeast Holleya sinecauda.</title>
        <authorList>
            <person name="Dietrich F.S."/>
        </authorList>
    </citation>
    <scope>NUCLEOTIDE SEQUENCE [LARGE SCALE GENOMIC DNA]</scope>
    <source>
        <strain evidence="3 4">ATCC 58844</strain>
    </source>
</reference>
<accession>A0A109UXM6</accession>
<dbReference type="InterPro" id="IPR038988">
    <property type="entry name" value="Sas4"/>
</dbReference>
<dbReference type="RefSeq" id="XP_017986023.1">
    <property type="nucleotide sequence ID" value="XM_018130534.1"/>
</dbReference>
<evidence type="ECO:0000313" key="3">
    <source>
        <dbReference type="EMBL" id="AMD19027.1"/>
    </source>
</evidence>
<dbReference type="Pfam" id="PF15460">
    <property type="entry name" value="SAS4"/>
    <property type="match status" value="1"/>
</dbReference>
<sequence length="418" mass="48255">MGGPGRVLRSNQTPRIPHSNEDDDRFNFDIKEYDINPAEPLKIVYTSTSSIKTDDDEDIKRSREIISHMKLDIRKPLLVATCLKRSKSADSLLDDDDKYDGYHKKMFKQETRMINDDKVESEREAERLQYVNETLDMPGWEQALARATVIHDMSDIEELNRKREQTKRTINDMLGKFKAMKRSISLHMRNHRNMMHSYNSEPSLLYGKVERSLVFGYTSSSDEEEENMNIEQIRQHRRTLRERKIAGSIIIQLSDNTRSYARFAVVAEPLKSAYVIKFTKEEKERYKKTLEESPTNLQYNPPLPDQTARYVRKIKLPLTLEPKPLRNISSVGSDSASRSSNSTIEQIRKFRIKDASSYDNSVLDTNAPCSPVTNNQSPSLETNIPVKRNMSSRSSFSSSSRKRYEVGMEGCATDLFLT</sequence>
<dbReference type="EMBL" id="CP014242">
    <property type="protein sequence ID" value="AMD19027.1"/>
    <property type="molecule type" value="Genomic_DNA"/>
</dbReference>
<gene>
    <name evidence="3" type="ORF">AW171_hschr2836</name>
</gene>
<organism evidence="3 4">
    <name type="scientific">Eremothecium sinecaudum</name>
    <dbReference type="NCBI Taxonomy" id="45286"/>
    <lineage>
        <taxon>Eukaryota</taxon>
        <taxon>Fungi</taxon>
        <taxon>Dikarya</taxon>
        <taxon>Ascomycota</taxon>
        <taxon>Saccharomycotina</taxon>
        <taxon>Saccharomycetes</taxon>
        <taxon>Saccharomycetales</taxon>
        <taxon>Saccharomycetaceae</taxon>
        <taxon>Eremothecium</taxon>
    </lineage>
</organism>
<keyword evidence="4" id="KW-1185">Reference proteome</keyword>
<dbReference type="PANTHER" id="PTHR38422">
    <property type="entry name" value="SOMETHING ABOUT SILENCING PROTEIN 4"/>
    <property type="match status" value="1"/>
</dbReference>
<dbReference type="Proteomes" id="UP000243052">
    <property type="component" value="Chromosome ii"/>
</dbReference>